<evidence type="ECO:0000256" key="3">
    <source>
        <dbReference type="ARBA" id="ARBA00022777"/>
    </source>
</evidence>
<dbReference type="Gene3D" id="3.40.50.300">
    <property type="entry name" value="P-loop containing nucleotide triphosphate hydrolases"/>
    <property type="match status" value="1"/>
</dbReference>
<proteinExistence type="predicted"/>
<dbReference type="InterPro" id="IPR000850">
    <property type="entry name" value="Adenylat/UMP-CMP_kin"/>
</dbReference>
<dbReference type="AlphaFoldDB" id="A0A439DII4"/>
<keyword evidence="3" id="KW-0418">Kinase</keyword>
<evidence type="ECO:0000313" key="4">
    <source>
        <dbReference type="EMBL" id="RWA14204.1"/>
    </source>
</evidence>
<evidence type="ECO:0000256" key="1">
    <source>
        <dbReference type="ARBA" id="ARBA00022679"/>
    </source>
</evidence>
<dbReference type="GO" id="GO:0005524">
    <property type="term" value="F:ATP binding"/>
    <property type="evidence" value="ECO:0007669"/>
    <property type="project" value="InterPro"/>
</dbReference>
<dbReference type="PANTHER" id="PTHR23359">
    <property type="entry name" value="NUCLEOTIDE KINASE"/>
    <property type="match status" value="1"/>
</dbReference>
<dbReference type="Proteomes" id="UP000286045">
    <property type="component" value="Unassembled WGS sequence"/>
</dbReference>
<organism evidence="4 5">
    <name type="scientific">Xylaria grammica</name>
    <dbReference type="NCBI Taxonomy" id="363999"/>
    <lineage>
        <taxon>Eukaryota</taxon>
        <taxon>Fungi</taxon>
        <taxon>Dikarya</taxon>
        <taxon>Ascomycota</taxon>
        <taxon>Pezizomycotina</taxon>
        <taxon>Sordariomycetes</taxon>
        <taxon>Xylariomycetidae</taxon>
        <taxon>Xylariales</taxon>
        <taxon>Xylariaceae</taxon>
        <taxon>Xylaria</taxon>
    </lineage>
</organism>
<name>A0A439DII4_9PEZI</name>
<sequence>MSVVIVYLTGATACGKGTLGKRLAAEFGFYHISMGDLRRAHLDSIKLGVPHLDEAIREFVREERLIPPALLAQYHTVPAVLQYYNHRAGGSKGWTTKLAAKMLSEELAVARALAKSQGESVKVIILDGHPLTRGSNSSELVDIYKEGYAGLTIVLETPREVAKQRYLARARSAGNNSGKFESRMELTDSILDDFIELMAGFGEIVYSENNAAMSIDDAYNVLLSNLNKSSIWPTLLALTGNT</sequence>
<dbReference type="EMBL" id="RYZI01000011">
    <property type="protein sequence ID" value="RWA14204.1"/>
    <property type="molecule type" value="Genomic_DNA"/>
</dbReference>
<comment type="caution">
    <text evidence="4">The sequence shown here is derived from an EMBL/GenBank/DDBJ whole genome shotgun (WGS) entry which is preliminary data.</text>
</comment>
<keyword evidence="2" id="KW-0547">Nucleotide-binding</keyword>
<dbReference type="GO" id="GO:0006139">
    <property type="term" value="P:nucleobase-containing compound metabolic process"/>
    <property type="evidence" value="ECO:0007669"/>
    <property type="project" value="InterPro"/>
</dbReference>
<keyword evidence="1" id="KW-0808">Transferase</keyword>
<evidence type="ECO:0000256" key="2">
    <source>
        <dbReference type="ARBA" id="ARBA00022741"/>
    </source>
</evidence>
<dbReference type="GO" id="GO:0019205">
    <property type="term" value="F:nucleobase-containing compound kinase activity"/>
    <property type="evidence" value="ECO:0007669"/>
    <property type="project" value="InterPro"/>
</dbReference>
<keyword evidence="5" id="KW-1185">Reference proteome</keyword>
<dbReference type="InterPro" id="IPR027417">
    <property type="entry name" value="P-loop_NTPase"/>
</dbReference>
<evidence type="ECO:0000313" key="5">
    <source>
        <dbReference type="Proteomes" id="UP000286045"/>
    </source>
</evidence>
<dbReference type="SUPFAM" id="SSF52540">
    <property type="entry name" value="P-loop containing nucleoside triphosphate hydrolases"/>
    <property type="match status" value="1"/>
</dbReference>
<gene>
    <name evidence="4" type="ORF">EKO27_g899</name>
</gene>
<reference evidence="4 5" key="1">
    <citation type="submission" date="2018-12" db="EMBL/GenBank/DDBJ databases">
        <title>Draft genome sequence of Xylaria grammica IHI A82.</title>
        <authorList>
            <person name="Buettner E."/>
            <person name="Kellner H."/>
        </authorList>
    </citation>
    <scope>NUCLEOTIDE SEQUENCE [LARGE SCALE GENOMIC DNA]</scope>
    <source>
        <strain evidence="4 5">IHI A82</strain>
    </source>
</reference>
<accession>A0A439DII4</accession>
<protein>
    <recommendedName>
        <fullName evidence="6">Zeta toxin domain-containing protein</fullName>
    </recommendedName>
</protein>
<evidence type="ECO:0008006" key="6">
    <source>
        <dbReference type="Google" id="ProtNLM"/>
    </source>
</evidence>